<name>A0ACC3DZQ3_9PEZI</name>
<evidence type="ECO:0000313" key="1">
    <source>
        <dbReference type="EMBL" id="KAK3082210.1"/>
    </source>
</evidence>
<reference evidence="1" key="1">
    <citation type="submission" date="2024-09" db="EMBL/GenBank/DDBJ databases">
        <title>Black Yeasts Isolated from many extreme environments.</title>
        <authorList>
            <person name="Coleine C."/>
            <person name="Stajich J.E."/>
            <person name="Selbmann L."/>
        </authorList>
    </citation>
    <scope>NUCLEOTIDE SEQUENCE</scope>
    <source>
        <strain evidence="1">CCFEE 5737</strain>
    </source>
</reference>
<sequence>MASDSTPKFEVFERPAFYERLRPYALHWTGDNDDCLEVGSTDKDADVKVHAILDAQFKVDFCLWNEASKGYEFTHIKLKQHPFNLCWDKTITKADGTSKTQTARSTSEDVKMLCAVLFYFEKGRRYSDDAAHKYMKNAYDYVAQFCANLPKELPVSEHSRLTSWAMLRERSGEDDNDKWFDMYSDNLDKIVRLMELQNPKFDPFDSRPVRKHSIREYADFVLEKRVDIWFPSYTWYIETLEALNHAGIAFRDDERPNHCVLELAKVKFTSMVSGDGIPMEIFIIKDRNMAKHFTDATQMAAPSSLEEHVENLKYQLECARTQRSALPDDVQARWGHEVDVDAMNRCRSVSYNKGRLDGEITTLEREIHDLQPFLNELRQRSKRSSSTETIGTPPNSALGADGAGDYADLAEADTEIPDEQY</sequence>
<dbReference type="Proteomes" id="UP001186974">
    <property type="component" value="Unassembled WGS sequence"/>
</dbReference>
<gene>
    <name evidence="1" type="ORF">LTS18_013094</name>
</gene>
<proteinExistence type="predicted"/>
<accession>A0ACC3DZQ3</accession>
<dbReference type="EMBL" id="JAWDJW010000004">
    <property type="protein sequence ID" value="KAK3082210.1"/>
    <property type="molecule type" value="Genomic_DNA"/>
</dbReference>
<comment type="caution">
    <text evidence="1">The sequence shown here is derived from an EMBL/GenBank/DDBJ whole genome shotgun (WGS) entry which is preliminary data.</text>
</comment>
<keyword evidence="2" id="KW-1185">Reference proteome</keyword>
<protein>
    <submittedName>
        <fullName evidence="1">Uncharacterized protein</fullName>
    </submittedName>
</protein>
<evidence type="ECO:0000313" key="2">
    <source>
        <dbReference type="Proteomes" id="UP001186974"/>
    </source>
</evidence>
<organism evidence="1 2">
    <name type="scientific">Coniosporium uncinatum</name>
    <dbReference type="NCBI Taxonomy" id="93489"/>
    <lineage>
        <taxon>Eukaryota</taxon>
        <taxon>Fungi</taxon>
        <taxon>Dikarya</taxon>
        <taxon>Ascomycota</taxon>
        <taxon>Pezizomycotina</taxon>
        <taxon>Dothideomycetes</taxon>
        <taxon>Dothideomycetes incertae sedis</taxon>
        <taxon>Coniosporium</taxon>
    </lineage>
</organism>